<proteinExistence type="predicted"/>
<dbReference type="SUPFAM" id="SSF51161">
    <property type="entry name" value="Trimeric LpxA-like enzymes"/>
    <property type="match status" value="1"/>
</dbReference>
<comment type="caution">
    <text evidence="1">The sequence shown here is derived from an EMBL/GenBank/DDBJ whole genome shotgun (WGS) entry which is preliminary data.</text>
</comment>
<evidence type="ECO:0000313" key="2">
    <source>
        <dbReference type="Proteomes" id="UP000182661"/>
    </source>
</evidence>
<keyword evidence="2" id="KW-1185">Reference proteome</keyword>
<gene>
    <name evidence="1" type="ORF">AX760_02630</name>
</gene>
<name>A0A657LTL0_9HYPH</name>
<keyword evidence="1" id="KW-0808">Transferase</keyword>
<reference evidence="1 2" key="1">
    <citation type="submission" date="2016-02" db="EMBL/GenBank/DDBJ databases">
        <title>Genome sequencing of a beta-galactosidase producing bacteria Rhizobium sp. 59.</title>
        <authorList>
            <person name="Wang D."/>
            <person name="Kot W."/>
            <person name="Qin Y."/>
            <person name="Hansen L."/>
            <person name="Naqvi K."/>
            <person name="Rensing C."/>
        </authorList>
    </citation>
    <scope>NUCLEOTIDE SEQUENCE [LARGE SCALE GENOMIC DNA]</scope>
    <source>
        <strain evidence="1 2">59</strain>
    </source>
</reference>
<dbReference type="Gene3D" id="2.160.10.10">
    <property type="entry name" value="Hexapeptide repeat proteins"/>
    <property type="match status" value="1"/>
</dbReference>
<dbReference type="Proteomes" id="UP000182661">
    <property type="component" value="Unassembled WGS sequence"/>
</dbReference>
<dbReference type="InterPro" id="IPR001451">
    <property type="entry name" value="Hexapep"/>
</dbReference>
<dbReference type="Pfam" id="PF00132">
    <property type="entry name" value="Hexapep"/>
    <property type="match status" value="1"/>
</dbReference>
<dbReference type="CDD" id="cd04647">
    <property type="entry name" value="LbH_MAT_like"/>
    <property type="match status" value="1"/>
</dbReference>
<dbReference type="EMBL" id="LSRP01000085">
    <property type="protein sequence ID" value="OJF96786.1"/>
    <property type="molecule type" value="Genomic_DNA"/>
</dbReference>
<dbReference type="OrthoDB" id="9815592at2"/>
<dbReference type="GO" id="GO:0016740">
    <property type="term" value="F:transferase activity"/>
    <property type="evidence" value="ECO:0007669"/>
    <property type="project" value="UniProtKB-KW"/>
</dbReference>
<organism evidence="1 2">
    <name type="scientific">Pararhizobium antarcticum</name>
    <dbReference type="NCBI Taxonomy" id="1798805"/>
    <lineage>
        <taxon>Bacteria</taxon>
        <taxon>Pseudomonadati</taxon>
        <taxon>Pseudomonadota</taxon>
        <taxon>Alphaproteobacteria</taxon>
        <taxon>Hyphomicrobiales</taxon>
        <taxon>Rhizobiaceae</taxon>
        <taxon>Rhizobium/Agrobacterium group</taxon>
        <taxon>Pararhizobium</taxon>
    </lineage>
</organism>
<dbReference type="InterPro" id="IPR011004">
    <property type="entry name" value="Trimer_LpxA-like_sf"/>
</dbReference>
<dbReference type="InterPro" id="IPR051159">
    <property type="entry name" value="Hexapeptide_acetyltransf"/>
</dbReference>
<evidence type="ECO:0000313" key="1">
    <source>
        <dbReference type="EMBL" id="OJF96786.1"/>
    </source>
</evidence>
<dbReference type="PANTHER" id="PTHR23416">
    <property type="entry name" value="SIALIC ACID SYNTHASE-RELATED"/>
    <property type="match status" value="1"/>
</dbReference>
<sequence length="186" mass="19971">MRIGTIAYYLNVVRAFVLPGHFRIGSKSQILSGAYINAYRGTVRIGKRAKINRGAIIDAQKGSIVLGDNVSINPYSILYGLGGITIGDHVRIAAQVVIVSFDHNYQDRKKPITMQGVTLKPIVIEDDVWIGAGAKILGGSYVARGCIIGANAVVKGRTEPYGIYVGSPAVRLKDRGTDDGTLLLET</sequence>
<protein>
    <submittedName>
        <fullName evidence="1">Acetyltransferase</fullName>
    </submittedName>
</protein>
<dbReference type="PANTHER" id="PTHR23416:SF78">
    <property type="entry name" value="LIPOPOLYSACCHARIDE BIOSYNTHESIS O-ACETYL TRANSFERASE WBBJ-RELATED"/>
    <property type="match status" value="1"/>
</dbReference>
<accession>A0A657LTL0</accession>
<dbReference type="RefSeq" id="WP_071833124.1">
    <property type="nucleotide sequence ID" value="NZ_LSRP01000085.1"/>
</dbReference>
<dbReference type="AlphaFoldDB" id="A0A657LTL0"/>